<sequence length="313" mass="34960">MAIDRTIQTKRSGSGVTMDSLKVPENINDKLGHNAYRGSKTNAAAEEIFSGNRYSKQTRFGAADNRYEGSERRARVRRDDPIDYSDSFIPKPDPNKKAPDLLHQGVKVGSAYVERKKVIIWITVALVLLISALLFLPPLMNSTTQETTVDHDRNIFQKMGMTEFKTYALSNYSVYSQEAFSSEKNENYRVIEMTVHVQNSSPFQVTIPQYKALYVPTRYEDKVCYVSSAKRTSNKDGEGKVVGDVIDGFQGKDVTVELMINVSNMTEEQLDECVTGMVLSTVGAKKKIAKNVYVPCLPAVLFVSNAVTVQLDP</sequence>
<dbReference type="RefSeq" id="WP_074830541.1">
    <property type="nucleotide sequence ID" value="NZ_FOAT01000003.1"/>
</dbReference>
<feature type="transmembrane region" description="Helical" evidence="1">
    <location>
        <begin position="118"/>
        <end position="140"/>
    </location>
</feature>
<keyword evidence="1" id="KW-0812">Transmembrane</keyword>
<dbReference type="EMBL" id="FOAT01000003">
    <property type="protein sequence ID" value="SEK54785.1"/>
    <property type="molecule type" value="Genomic_DNA"/>
</dbReference>
<dbReference type="AlphaFoldDB" id="A0A1H7I2Q2"/>
<name>A0A1H7I2Q2_RUMAL</name>
<reference evidence="2 3" key="1">
    <citation type="submission" date="2016-10" db="EMBL/GenBank/DDBJ databases">
        <authorList>
            <person name="de Groot N.N."/>
        </authorList>
    </citation>
    <scope>NUCLEOTIDE SEQUENCE [LARGE SCALE GENOMIC DNA]</scope>
    <source>
        <strain evidence="2 3">KH2T6</strain>
    </source>
</reference>
<keyword evidence="1" id="KW-0472">Membrane</keyword>
<gene>
    <name evidence="2" type="ORF">SAMN05216469_103134</name>
</gene>
<accession>A0A1H7I2Q2</accession>
<organism evidence="2 3">
    <name type="scientific">Ruminococcus albus</name>
    <dbReference type="NCBI Taxonomy" id="1264"/>
    <lineage>
        <taxon>Bacteria</taxon>
        <taxon>Bacillati</taxon>
        <taxon>Bacillota</taxon>
        <taxon>Clostridia</taxon>
        <taxon>Eubacteriales</taxon>
        <taxon>Oscillospiraceae</taxon>
        <taxon>Ruminococcus</taxon>
    </lineage>
</organism>
<proteinExistence type="predicted"/>
<evidence type="ECO:0000256" key="1">
    <source>
        <dbReference type="SAM" id="Phobius"/>
    </source>
</evidence>
<dbReference type="OrthoDB" id="1817666at2"/>
<dbReference type="Proteomes" id="UP000186015">
    <property type="component" value="Unassembled WGS sequence"/>
</dbReference>
<evidence type="ECO:0000313" key="2">
    <source>
        <dbReference type="EMBL" id="SEK54785.1"/>
    </source>
</evidence>
<protein>
    <submittedName>
        <fullName evidence="2">Uncharacterized protein</fullName>
    </submittedName>
</protein>
<evidence type="ECO:0000313" key="3">
    <source>
        <dbReference type="Proteomes" id="UP000186015"/>
    </source>
</evidence>
<keyword evidence="1" id="KW-1133">Transmembrane helix</keyword>